<dbReference type="RefSeq" id="WP_127750867.1">
    <property type="nucleotide sequence ID" value="NZ_CP033219.1"/>
</dbReference>
<evidence type="ECO:0000256" key="3">
    <source>
        <dbReference type="ARBA" id="ARBA00022679"/>
    </source>
</evidence>
<evidence type="ECO:0000256" key="4">
    <source>
        <dbReference type="ARBA" id="ARBA00022741"/>
    </source>
</evidence>
<keyword evidence="7 8" id="KW-0119">Carbohydrate metabolism</keyword>
<dbReference type="GO" id="GO:0005524">
    <property type="term" value="F:ATP binding"/>
    <property type="evidence" value="ECO:0007669"/>
    <property type="project" value="UniProtKB-UniRule"/>
</dbReference>
<evidence type="ECO:0000313" key="14">
    <source>
        <dbReference type="Proteomes" id="UP000283063"/>
    </source>
</evidence>
<evidence type="ECO:0000259" key="12">
    <source>
        <dbReference type="Pfam" id="PF02782"/>
    </source>
</evidence>
<evidence type="ECO:0000256" key="5">
    <source>
        <dbReference type="ARBA" id="ARBA00022777"/>
    </source>
</evidence>
<keyword evidence="4 8" id="KW-0547">Nucleotide-binding</keyword>
<dbReference type="InterPro" id="IPR050406">
    <property type="entry name" value="FGGY_Carb_Kinase"/>
</dbReference>
<dbReference type="GO" id="GO:0004856">
    <property type="term" value="F:D-xylulokinase activity"/>
    <property type="evidence" value="ECO:0007669"/>
    <property type="project" value="UniProtKB-UniRule"/>
</dbReference>
<dbReference type="PIRSF" id="PIRSF000538">
    <property type="entry name" value="GlpK"/>
    <property type="match status" value="1"/>
</dbReference>
<keyword evidence="14" id="KW-1185">Reference proteome</keyword>
<dbReference type="PANTHER" id="PTHR43095">
    <property type="entry name" value="SUGAR KINASE"/>
    <property type="match status" value="1"/>
</dbReference>
<feature type="active site" description="Proton acceptor" evidence="8">
    <location>
        <position position="235"/>
    </location>
</feature>
<keyword evidence="3 8" id="KW-0808">Transferase</keyword>
<evidence type="ECO:0000256" key="10">
    <source>
        <dbReference type="RuleBase" id="RU364073"/>
    </source>
</evidence>
<dbReference type="InterPro" id="IPR000577">
    <property type="entry name" value="Carb_kinase_FGGY"/>
</dbReference>
<dbReference type="InterPro" id="IPR018483">
    <property type="entry name" value="Carb_kinase_FGGY_CS"/>
</dbReference>
<dbReference type="InterPro" id="IPR043129">
    <property type="entry name" value="ATPase_NBD"/>
</dbReference>
<dbReference type="SUPFAM" id="SSF53067">
    <property type="entry name" value="Actin-like ATPase domain"/>
    <property type="match status" value="2"/>
</dbReference>
<name>A0A3T0MZB6_9RHOB</name>
<dbReference type="NCBIfam" id="TIGR01312">
    <property type="entry name" value="XylB"/>
    <property type="match status" value="1"/>
</dbReference>
<dbReference type="Gene3D" id="3.30.420.40">
    <property type="match status" value="2"/>
</dbReference>
<feature type="binding site" evidence="8">
    <location>
        <begin position="79"/>
        <end position="80"/>
    </location>
    <ligand>
        <name>substrate</name>
    </ligand>
</feature>
<dbReference type="OrthoDB" id="9805576at2"/>
<feature type="site" description="Important for activity" evidence="8">
    <location>
        <position position="6"/>
    </location>
</feature>
<evidence type="ECO:0000256" key="7">
    <source>
        <dbReference type="ARBA" id="ARBA00023277"/>
    </source>
</evidence>
<comment type="function">
    <text evidence="8">Catalyzes the phosphorylation of D-xylulose to D-xylulose 5-phosphate.</text>
</comment>
<accession>A0A3T0MZB6</accession>
<feature type="domain" description="Carbohydrate kinase FGGY C-terminal" evidence="12">
    <location>
        <begin position="252"/>
        <end position="436"/>
    </location>
</feature>
<keyword evidence="5 8" id="KW-0418">Kinase</keyword>
<dbReference type="GO" id="GO:0005998">
    <property type="term" value="P:xylulose catabolic process"/>
    <property type="evidence" value="ECO:0007669"/>
    <property type="project" value="UniProtKB-UniRule"/>
</dbReference>
<dbReference type="AlphaFoldDB" id="A0A3T0MZB6"/>
<evidence type="ECO:0000313" key="13">
    <source>
        <dbReference type="EMBL" id="AZV77116.1"/>
    </source>
</evidence>
<evidence type="ECO:0000256" key="6">
    <source>
        <dbReference type="ARBA" id="ARBA00022840"/>
    </source>
</evidence>
<dbReference type="KEGG" id="sedi:EBB79_03890"/>
<dbReference type="EMBL" id="CP033219">
    <property type="protein sequence ID" value="AZV77116.1"/>
    <property type="molecule type" value="Genomic_DNA"/>
</dbReference>
<dbReference type="PROSITE" id="PS00445">
    <property type="entry name" value="FGGY_KINASES_2"/>
    <property type="match status" value="1"/>
</dbReference>
<dbReference type="InterPro" id="IPR006000">
    <property type="entry name" value="Xylulokinase"/>
</dbReference>
<comment type="similarity">
    <text evidence="1 8 9">Belongs to the FGGY kinase family.</text>
</comment>
<protein>
    <recommendedName>
        <fullName evidence="8 10">Xylulose kinase</fullName>
        <shortName evidence="8 10">Xylulokinase</shortName>
        <ecNumber evidence="8 10">2.7.1.17</ecNumber>
    </recommendedName>
</protein>
<dbReference type="Pfam" id="PF00370">
    <property type="entry name" value="FGGY_N"/>
    <property type="match status" value="1"/>
</dbReference>
<dbReference type="HAMAP" id="MF_02220">
    <property type="entry name" value="XylB"/>
    <property type="match status" value="1"/>
</dbReference>
<keyword evidence="6 8" id="KW-0067">ATP-binding</keyword>
<dbReference type="Proteomes" id="UP000283063">
    <property type="component" value="Chromosome"/>
</dbReference>
<proteinExistence type="inferred from homology"/>
<sequence length="484" mass="51441">MYIGLDLGTSGLRALLTDEGGAIVATADAAYGVSNPYPGWSEQDPADWIEACNTVMAALKEAHPRDFSAVRGIGLSGHMHGATLVGAEGQVLRPCILWNDTRSAAQAAVLDETPNVRDLSGNIVFPGFTAPKLRWVEENEPKIFAQVAKVLLPKDYLRYWLTGEFVGDMSDSAGTSWLDVGKRDWSEELLEAGHMRLDQMPRLVEGSDSSGMVRAQLRADWGMSGPVTVAGGGGDNAVAACGVGCFRDGDGFVSLGTSGVLLAAKNSFAPDPETAVHTFCHAVPDTWYQMGVILAATDCLNWLSRIVGRTPADLAGALKTGVSGPSKTLFLPYLSGERTPHNDSTIRGSFIGLDVATTPEDMTQSVMEGVSFALRDNLDALKATGTNLSRVLAIGGGTKSRFWLETLATTLNLPLDLPEKGDFGAALGAARLAIAADTRADLSTIMTAPKVAETIEPCADLVDRYSETHARYRALYPHLKAALK</sequence>
<evidence type="ECO:0000256" key="2">
    <source>
        <dbReference type="ARBA" id="ARBA00022629"/>
    </source>
</evidence>
<evidence type="ECO:0000256" key="1">
    <source>
        <dbReference type="ARBA" id="ARBA00009156"/>
    </source>
</evidence>
<evidence type="ECO:0000256" key="9">
    <source>
        <dbReference type="RuleBase" id="RU003733"/>
    </source>
</evidence>
<evidence type="ECO:0000256" key="8">
    <source>
        <dbReference type="HAMAP-Rule" id="MF_02220"/>
    </source>
</evidence>
<dbReference type="Pfam" id="PF02782">
    <property type="entry name" value="FGGY_C"/>
    <property type="match status" value="1"/>
</dbReference>
<keyword evidence="2 8" id="KW-0859">Xylose metabolism</keyword>
<evidence type="ECO:0000259" key="11">
    <source>
        <dbReference type="Pfam" id="PF00370"/>
    </source>
</evidence>
<feature type="domain" description="Carbohydrate kinase FGGY N-terminal" evidence="11">
    <location>
        <begin position="1"/>
        <end position="242"/>
    </location>
</feature>
<dbReference type="InterPro" id="IPR018484">
    <property type="entry name" value="FGGY_N"/>
</dbReference>
<dbReference type="PANTHER" id="PTHR43095:SF6">
    <property type="entry name" value="XYLULOSE KINASE"/>
    <property type="match status" value="1"/>
</dbReference>
<dbReference type="InterPro" id="IPR018485">
    <property type="entry name" value="FGGY_C"/>
</dbReference>
<dbReference type="GO" id="GO:0042732">
    <property type="term" value="P:D-xylose metabolic process"/>
    <property type="evidence" value="ECO:0007669"/>
    <property type="project" value="UniProtKB-KW"/>
</dbReference>
<dbReference type="EC" id="2.7.1.17" evidence="8 10"/>
<organism evidence="13 14">
    <name type="scientific">Parasedimentitalea marina</name>
    <dbReference type="NCBI Taxonomy" id="2483033"/>
    <lineage>
        <taxon>Bacteria</taxon>
        <taxon>Pseudomonadati</taxon>
        <taxon>Pseudomonadota</taxon>
        <taxon>Alphaproteobacteria</taxon>
        <taxon>Rhodobacterales</taxon>
        <taxon>Paracoccaceae</taxon>
        <taxon>Parasedimentitalea</taxon>
    </lineage>
</organism>
<comment type="catalytic activity">
    <reaction evidence="8 10">
        <text>D-xylulose + ATP = D-xylulose 5-phosphate + ADP + H(+)</text>
        <dbReference type="Rhea" id="RHEA:10964"/>
        <dbReference type="ChEBI" id="CHEBI:15378"/>
        <dbReference type="ChEBI" id="CHEBI:17140"/>
        <dbReference type="ChEBI" id="CHEBI:30616"/>
        <dbReference type="ChEBI" id="CHEBI:57737"/>
        <dbReference type="ChEBI" id="CHEBI:456216"/>
        <dbReference type="EC" id="2.7.1.17"/>
    </reaction>
</comment>
<gene>
    <name evidence="8 10 13" type="primary">xylB</name>
    <name evidence="13" type="ORF">EBB79_03890</name>
</gene>
<reference evidence="13 14" key="1">
    <citation type="submission" date="2018-10" db="EMBL/GenBank/DDBJ databases">
        <title>Parasedimentitalea marina sp. nov., a psychrophilic bacterium isolated from deep seawater of the New Britain Trench.</title>
        <authorList>
            <person name="Cao J."/>
        </authorList>
    </citation>
    <scope>NUCLEOTIDE SEQUENCE [LARGE SCALE GENOMIC DNA]</scope>
    <source>
        <strain evidence="13 14">W43</strain>
    </source>
</reference>
<dbReference type="CDD" id="cd07808">
    <property type="entry name" value="ASKHA_NBD_FGGY_EcXK-like"/>
    <property type="match status" value="1"/>
</dbReference>